<comment type="caution">
    <text evidence="4">The sequence shown here is derived from an EMBL/GenBank/DDBJ whole genome shotgun (WGS) entry which is preliminary data.</text>
</comment>
<dbReference type="Proteomes" id="UP000288178">
    <property type="component" value="Unassembled WGS sequence"/>
</dbReference>
<sequence length="230" mass="24686">MRRSRVILVRTRPRSPAMADLPATQANRMALADERTLMRQGHTFLDEKRVLLATETMRRLRAHQAEEAALVEALQAAAAALRAALQRHGRSGLAAQPVASPAVAPGLQAARFLGVTVLEVAPAERPDDEARVPATTAADPSPDAEACRAAFAALLAPLAALAVSAGNLERLASEYRRTERRALALENVLLPEVAQALGRIDEQLTLTDQEEAVRIRQAARTQTGSITQMG</sequence>
<dbReference type="Gene3D" id="1.10.287.3240">
    <property type="match status" value="1"/>
</dbReference>
<dbReference type="InterPro" id="IPR002699">
    <property type="entry name" value="V_ATPase_D"/>
</dbReference>
<accession>A0A437JXT4</accession>
<dbReference type="GO" id="GO:0046961">
    <property type="term" value="F:proton-transporting ATPase activity, rotational mechanism"/>
    <property type="evidence" value="ECO:0007669"/>
    <property type="project" value="InterPro"/>
</dbReference>
<dbReference type="EMBL" id="SACT01000002">
    <property type="protein sequence ID" value="RVT52418.1"/>
    <property type="molecule type" value="Genomic_DNA"/>
</dbReference>
<comment type="similarity">
    <text evidence="1">Belongs to the V-ATPase D subunit family.</text>
</comment>
<evidence type="ECO:0000256" key="2">
    <source>
        <dbReference type="ARBA" id="ARBA00022448"/>
    </source>
</evidence>
<evidence type="ECO:0000313" key="5">
    <source>
        <dbReference type="Proteomes" id="UP000288178"/>
    </source>
</evidence>
<dbReference type="AlphaFoldDB" id="A0A437JXT4"/>
<evidence type="ECO:0000256" key="1">
    <source>
        <dbReference type="ARBA" id="ARBA00005850"/>
    </source>
</evidence>
<keyword evidence="3" id="KW-0406">Ion transport</keyword>
<dbReference type="Pfam" id="PF01813">
    <property type="entry name" value="ATP-synt_D"/>
    <property type="match status" value="1"/>
</dbReference>
<evidence type="ECO:0000256" key="3">
    <source>
        <dbReference type="ARBA" id="ARBA00023065"/>
    </source>
</evidence>
<protein>
    <submittedName>
        <fullName evidence="4">ATPase</fullName>
    </submittedName>
</protein>
<reference evidence="4 5" key="1">
    <citation type="submission" date="2019-01" db="EMBL/GenBank/DDBJ databases">
        <authorList>
            <person name="Chen W.-M."/>
        </authorList>
    </citation>
    <scope>NUCLEOTIDE SEQUENCE [LARGE SCALE GENOMIC DNA]</scope>
    <source>
        <strain evidence="4 5">ICH-3</strain>
    </source>
</reference>
<proteinExistence type="inferred from homology"/>
<keyword evidence="2" id="KW-0813">Transport</keyword>
<name>A0A437JXT4_9BURK</name>
<organism evidence="4 5">
    <name type="scientific">Rubrivivax albus</name>
    <dbReference type="NCBI Taxonomy" id="2499835"/>
    <lineage>
        <taxon>Bacteria</taxon>
        <taxon>Pseudomonadati</taxon>
        <taxon>Pseudomonadota</taxon>
        <taxon>Betaproteobacteria</taxon>
        <taxon>Burkholderiales</taxon>
        <taxon>Sphaerotilaceae</taxon>
        <taxon>Rubrivivax</taxon>
    </lineage>
</organism>
<keyword evidence="5" id="KW-1185">Reference proteome</keyword>
<evidence type="ECO:0000313" key="4">
    <source>
        <dbReference type="EMBL" id="RVT52418.1"/>
    </source>
</evidence>
<gene>
    <name evidence="4" type="ORF">ENE75_08245</name>
</gene>